<feature type="non-terminal residue" evidence="2">
    <location>
        <position position="1"/>
    </location>
</feature>
<proteinExistence type="predicted"/>
<feature type="region of interest" description="Disordered" evidence="1">
    <location>
        <begin position="1"/>
        <end position="236"/>
    </location>
</feature>
<dbReference type="InterPro" id="IPR027417">
    <property type="entry name" value="P-loop_NTPase"/>
</dbReference>
<sequence length="606" mass="70170">PHGYDEPGYHDEFSHGYPPYPDTIGSRGRGRGYPSGPWGRGHPRGYPPGHHMYGRGPPIHDPHYAEYGSAPPRGRPYARGMPIGRGGPEPQWYHHDDRSPIPPNHPTVTPPVVELSPSPEPVPAIKIAPPNPEFDRERRRSRSRERVPRGREERSRSRSRERSRRGGDSSAEKRDRRRESSPYSSRRDRERDKRSSPDRRSKNDDKRDSRDRDRARHYRDRRGRSKTSNPPPPRYQTVLIEDILNMPGRSKRPPRIVIFMRGLPGAGKSYCVGLIKERESQMGGKAPRILSLDNYFMTELEKKEKDPGTGVEVKTTVMQYDYDEEREPLYRAQLIRQFRKTLDEGFFSFVIVDCVNEYARHLEEMSSFATQKRFQRTKEEILKISKSWERTPSHLIKLDTRTLLQDEAVQDVEMEDVSDVETDNNTEKALTPAERGKIGPQVDELEDIEDEDSGDHLLVSSVASKWDTIEQSQEKLNKLDGLVKKRRTNDEDTQAESGRSIEDWLTSNTSEEYVQTRETRPGQKRVRWADIEERREQERMREMGFVVGHTDWKRMMDPTFGSSALTKTKYFVKVYNDSYYVGPKRGLEGTDGVAPDLELVELNHFD</sequence>
<evidence type="ECO:0000313" key="3">
    <source>
        <dbReference type="Proteomes" id="UP000094527"/>
    </source>
</evidence>
<feature type="compositionally biased region" description="Basic and acidic residues" evidence="1">
    <location>
        <begin position="133"/>
        <end position="214"/>
    </location>
</feature>
<feature type="compositionally biased region" description="Basic residues" evidence="1">
    <location>
        <begin position="215"/>
        <end position="225"/>
    </location>
</feature>
<gene>
    <name evidence="2" type="ORF">Ocin01_00039</name>
</gene>
<protein>
    <submittedName>
        <fullName evidence="2">YLP motif-containing protein 1</fullName>
    </submittedName>
</protein>
<comment type="caution">
    <text evidence="2">The sequence shown here is derived from an EMBL/GenBank/DDBJ whole genome shotgun (WGS) entry which is preliminary data.</text>
</comment>
<accession>A0A1D2NN41</accession>
<dbReference type="PANTHER" id="PTHR13413">
    <property type="entry name" value="YLP MOTIF CONTAINING PROTEIN NUCLEAR PROTEIN ZAP"/>
    <property type="match status" value="1"/>
</dbReference>
<evidence type="ECO:0000256" key="1">
    <source>
        <dbReference type="SAM" id="MobiDB-lite"/>
    </source>
</evidence>
<name>A0A1D2NN41_ORCCI</name>
<reference evidence="2 3" key="1">
    <citation type="journal article" date="2016" name="Genome Biol. Evol.">
        <title>Gene Family Evolution Reflects Adaptation to Soil Environmental Stressors in the Genome of the Collembolan Orchesella cincta.</title>
        <authorList>
            <person name="Faddeeva-Vakhrusheva A."/>
            <person name="Derks M.F."/>
            <person name="Anvar S.Y."/>
            <person name="Agamennone V."/>
            <person name="Suring W."/>
            <person name="Smit S."/>
            <person name="van Straalen N.M."/>
            <person name="Roelofs D."/>
        </authorList>
    </citation>
    <scope>NUCLEOTIDE SEQUENCE [LARGE SCALE GENOMIC DNA]</scope>
    <source>
        <tissue evidence="2">Mixed pool</tissue>
    </source>
</reference>
<evidence type="ECO:0000313" key="2">
    <source>
        <dbReference type="EMBL" id="ODN06671.1"/>
    </source>
</evidence>
<feature type="compositionally biased region" description="Pro residues" evidence="1">
    <location>
        <begin position="100"/>
        <end position="109"/>
    </location>
</feature>
<dbReference type="SUPFAM" id="SSF52540">
    <property type="entry name" value="P-loop containing nucleoside triphosphate hydrolases"/>
    <property type="match status" value="1"/>
</dbReference>
<dbReference type="Proteomes" id="UP000094527">
    <property type="component" value="Unassembled WGS sequence"/>
</dbReference>
<dbReference type="GO" id="GO:0005634">
    <property type="term" value="C:nucleus"/>
    <property type="evidence" value="ECO:0007669"/>
    <property type="project" value="InterPro"/>
</dbReference>
<feature type="compositionally biased region" description="Basic and acidic residues" evidence="1">
    <location>
        <begin position="1"/>
        <end position="14"/>
    </location>
</feature>
<dbReference type="OrthoDB" id="513595at2759"/>
<organism evidence="2 3">
    <name type="scientific">Orchesella cincta</name>
    <name type="common">Springtail</name>
    <name type="synonym">Podura cincta</name>
    <dbReference type="NCBI Taxonomy" id="48709"/>
    <lineage>
        <taxon>Eukaryota</taxon>
        <taxon>Metazoa</taxon>
        <taxon>Ecdysozoa</taxon>
        <taxon>Arthropoda</taxon>
        <taxon>Hexapoda</taxon>
        <taxon>Collembola</taxon>
        <taxon>Entomobryomorpha</taxon>
        <taxon>Entomobryoidea</taxon>
        <taxon>Orchesellidae</taxon>
        <taxon>Orchesellinae</taxon>
        <taxon>Orchesella</taxon>
    </lineage>
</organism>
<dbReference type="InterPro" id="IPR026314">
    <property type="entry name" value="YLP_motif_con_p1"/>
</dbReference>
<dbReference type="OMA" id="PPRIVIF"/>
<dbReference type="GO" id="GO:0032204">
    <property type="term" value="P:regulation of telomere maintenance"/>
    <property type="evidence" value="ECO:0007669"/>
    <property type="project" value="TreeGrafter"/>
</dbReference>
<dbReference type="Gene3D" id="3.40.50.300">
    <property type="entry name" value="P-loop containing nucleotide triphosphate hydrolases"/>
    <property type="match status" value="1"/>
</dbReference>
<keyword evidence="3" id="KW-1185">Reference proteome</keyword>
<dbReference type="STRING" id="48709.A0A1D2NN41"/>
<dbReference type="AlphaFoldDB" id="A0A1D2NN41"/>
<dbReference type="EMBL" id="LJIJ01000001">
    <property type="protein sequence ID" value="ODN06671.1"/>
    <property type="molecule type" value="Genomic_DNA"/>
</dbReference>
<dbReference type="PANTHER" id="PTHR13413:SF0">
    <property type="entry name" value="YLP MOTIF-CONTAINING PROTEIN 1"/>
    <property type="match status" value="1"/>
</dbReference>